<feature type="transmembrane region" description="Helical" evidence="6">
    <location>
        <begin position="124"/>
        <end position="143"/>
    </location>
</feature>
<dbReference type="GO" id="GO:0004930">
    <property type="term" value="F:G protein-coupled receptor activity"/>
    <property type="evidence" value="ECO:0007669"/>
    <property type="project" value="UniProtKB-KW"/>
</dbReference>
<reference evidence="9" key="1">
    <citation type="submission" date="2025-08" db="UniProtKB">
        <authorList>
            <consortium name="RefSeq"/>
        </authorList>
    </citation>
    <scope>IDENTIFICATION</scope>
</reference>
<keyword evidence="8" id="KW-1185">Reference proteome</keyword>
<dbReference type="Proteomes" id="UP000694845">
    <property type="component" value="Unplaced"/>
</dbReference>
<dbReference type="GO" id="GO:0016020">
    <property type="term" value="C:membrane"/>
    <property type="evidence" value="ECO:0007669"/>
    <property type="project" value="UniProtKB-SubCell"/>
</dbReference>
<keyword evidence="2 5" id="KW-0812">Transmembrane</keyword>
<keyword evidence="4 6" id="KW-0472">Membrane</keyword>
<dbReference type="InterPro" id="IPR000276">
    <property type="entry name" value="GPCR_Rhodpsn"/>
</dbReference>
<dbReference type="PANTHER" id="PTHR45698:SF1">
    <property type="entry name" value="TRACE AMINE-ASSOCIATED RECEPTOR 13C-LIKE"/>
    <property type="match status" value="1"/>
</dbReference>
<keyword evidence="5" id="KW-0297">G-protein coupled receptor</keyword>
<dbReference type="PANTHER" id="PTHR45698">
    <property type="entry name" value="TRACE AMINE-ASSOCIATED RECEPTOR 19N-RELATED"/>
    <property type="match status" value="1"/>
</dbReference>
<dbReference type="SMART" id="SM01381">
    <property type="entry name" value="7TM_GPCR_Srsx"/>
    <property type="match status" value="1"/>
</dbReference>
<feature type="transmembrane region" description="Helical" evidence="6">
    <location>
        <begin position="260"/>
        <end position="281"/>
    </location>
</feature>
<organism evidence="8 9">
    <name type="scientific">Acanthaster planci</name>
    <name type="common">Crown-of-thorns starfish</name>
    <dbReference type="NCBI Taxonomy" id="133434"/>
    <lineage>
        <taxon>Eukaryota</taxon>
        <taxon>Metazoa</taxon>
        <taxon>Echinodermata</taxon>
        <taxon>Eleutherozoa</taxon>
        <taxon>Asterozoa</taxon>
        <taxon>Asteroidea</taxon>
        <taxon>Valvatacea</taxon>
        <taxon>Valvatida</taxon>
        <taxon>Acanthasteridae</taxon>
        <taxon>Acanthaster</taxon>
    </lineage>
</organism>
<evidence type="ECO:0000256" key="4">
    <source>
        <dbReference type="ARBA" id="ARBA00023136"/>
    </source>
</evidence>
<dbReference type="Pfam" id="PF00001">
    <property type="entry name" value="7tm_1"/>
    <property type="match status" value="1"/>
</dbReference>
<dbReference type="SUPFAM" id="SSF81321">
    <property type="entry name" value="Family A G protein-coupled receptor-like"/>
    <property type="match status" value="1"/>
</dbReference>
<dbReference type="OMA" id="LYCYIWE"/>
<evidence type="ECO:0000256" key="3">
    <source>
        <dbReference type="ARBA" id="ARBA00022989"/>
    </source>
</evidence>
<evidence type="ECO:0000313" key="9">
    <source>
        <dbReference type="RefSeq" id="XP_022098636.1"/>
    </source>
</evidence>
<dbReference type="PRINTS" id="PR00237">
    <property type="entry name" value="GPCRRHODOPSN"/>
</dbReference>
<dbReference type="Gene3D" id="1.20.1070.10">
    <property type="entry name" value="Rhodopsin 7-helix transmembrane proteins"/>
    <property type="match status" value="1"/>
</dbReference>
<dbReference type="KEGG" id="aplc:110983589"/>
<evidence type="ECO:0000256" key="1">
    <source>
        <dbReference type="ARBA" id="ARBA00004370"/>
    </source>
</evidence>
<protein>
    <submittedName>
        <fullName evidence="9">Allatostatin-A receptor-like</fullName>
    </submittedName>
</protein>
<evidence type="ECO:0000256" key="6">
    <source>
        <dbReference type="SAM" id="Phobius"/>
    </source>
</evidence>
<accession>A0A8B7Z5M4</accession>
<sequence length="330" mass="36901">MEGDLVLRIVRTIVGCLGIVGNGLVCLVIAKVSVMRTVTNAFIFNQAVIDLLASLSLIISSNCFFVMPSDPALAVLYCYIWETGYYLWAFFVASSFNLAVLTLERYVAIVFPFKYVKLFGAKQVGLIIASVWLTSVGYKAYLFTTREITDHKCLPRDVAAPELLGVATICIEYFFPLVFMGFCYFRIILCLKRGAARIAQQSSSPRHGGESLRGSLVRAKRNTIKTLIMVFLSYMVCWSANQIIYLMYNLGWPLDFTGTFYVFSVSLAAFNSCINPFIYSIKYRQFKRSARILLMPCIPTRRNRIAVASTSLNIATRGRGGSRAVPNEPG</sequence>
<comment type="subcellular location">
    <subcellularLocation>
        <location evidence="1">Membrane</location>
    </subcellularLocation>
</comment>
<feature type="domain" description="G-protein coupled receptors family 1 profile" evidence="7">
    <location>
        <begin position="21"/>
        <end position="279"/>
    </location>
</feature>
<evidence type="ECO:0000256" key="5">
    <source>
        <dbReference type="RuleBase" id="RU000688"/>
    </source>
</evidence>
<dbReference type="CDD" id="cd00637">
    <property type="entry name" value="7tm_classA_rhodopsin-like"/>
    <property type="match status" value="1"/>
</dbReference>
<feature type="transmembrane region" description="Helical" evidence="6">
    <location>
        <begin position="42"/>
        <end position="65"/>
    </location>
</feature>
<dbReference type="RefSeq" id="XP_022098636.1">
    <property type="nucleotide sequence ID" value="XM_022242944.1"/>
</dbReference>
<proteinExistence type="inferred from homology"/>
<evidence type="ECO:0000313" key="8">
    <source>
        <dbReference type="Proteomes" id="UP000694845"/>
    </source>
</evidence>
<evidence type="ECO:0000259" key="7">
    <source>
        <dbReference type="PROSITE" id="PS50262"/>
    </source>
</evidence>
<keyword evidence="3 6" id="KW-1133">Transmembrane helix</keyword>
<keyword evidence="5" id="KW-0675">Receptor</keyword>
<dbReference type="PROSITE" id="PS00237">
    <property type="entry name" value="G_PROTEIN_RECEP_F1_1"/>
    <property type="match status" value="1"/>
</dbReference>
<feature type="transmembrane region" description="Helical" evidence="6">
    <location>
        <begin position="227"/>
        <end position="248"/>
    </location>
</feature>
<comment type="similarity">
    <text evidence="5">Belongs to the G-protein coupled receptor 1 family.</text>
</comment>
<evidence type="ECO:0000256" key="2">
    <source>
        <dbReference type="ARBA" id="ARBA00022692"/>
    </source>
</evidence>
<gene>
    <name evidence="9" type="primary">LOC110983589</name>
</gene>
<feature type="transmembrane region" description="Helical" evidence="6">
    <location>
        <begin position="85"/>
        <end position="103"/>
    </location>
</feature>
<dbReference type="OrthoDB" id="6232294at2759"/>
<feature type="transmembrane region" description="Helical" evidence="6">
    <location>
        <begin position="163"/>
        <end position="185"/>
    </location>
</feature>
<name>A0A8B7Z5M4_ACAPL</name>
<dbReference type="GeneID" id="110983589"/>
<keyword evidence="5" id="KW-0807">Transducer</keyword>
<dbReference type="InterPro" id="IPR017452">
    <property type="entry name" value="GPCR_Rhodpsn_7TM"/>
</dbReference>
<feature type="transmembrane region" description="Helical" evidence="6">
    <location>
        <begin position="6"/>
        <end position="30"/>
    </location>
</feature>
<dbReference type="AlphaFoldDB" id="A0A8B7Z5M4"/>
<dbReference type="PROSITE" id="PS50262">
    <property type="entry name" value="G_PROTEIN_RECEP_F1_2"/>
    <property type="match status" value="1"/>
</dbReference>